<organism evidence="9 10">
    <name type="scientific">Capnocytophaga gingivalis</name>
    <dbReference type="NCBI Taxonomy" id="1017"/>
    <lineage>
        <taxon>Bacteria</taxon>
        <taxon>Pseudomonadati</taxon>
        <taxon>Bacteroidota</taxon>
        <taxon>Flavobacteriia</taxon>
        <taxon>Flavobacteriales</taxon>
        <taxon>Flavobacteriaceae</taxon>
        <taxon>Capnocytophaga</taxon>
    </lineage>
</organism>
<evidence type="ECO:0000256" key="2">
    <source>
        <dbReference type="ARBA" id="ARBA00022679"/>
    </source>
</evidence>
<evidence type="ECO:0000256" key="7">
    <source>
        <dbReference type="RuleBase" id="RU000416"/>
    </source>
</evidence>
<keyword evidence="4" id="KW-0680">Restriction system</keyword>
<keyword evidence="1 6" id="KW-0489">Methyltransferase</keyword>
<dbReference type="KEGG" id="cgh:CGC50_00155"/>
<evidence type="ECO:0000256" key="1">
    <source>
        <dbReference type="ARBA" id="ARBA00022603"/>
    </source>
</evidence>
<keyword evidence="3 6" id="KW-0949">S-adenosyl-L-methionine</keyword>
<dbReference type="SUPFAM" id="SSF53335">
    <property type="entry name" value="S-adenosyl-L-methionine-dependent methyltransferases"/>
    <property type="match status" value="1"/>
</dbReference>
<dbReference type="PROSITE" id="PS51679">
    <property type="entry name" value="SAM_MT_C5"/>
    <property type="match status" value="1"/>
</dbReference>
<comment type="catalytic activity">
    <reaction evidence="5 8">
        <text>a 2'-deoxycytidine in DNA + S-adenosyl-L-methionine = a 5-methyl-2'-deoxycytidine in DNA + S-adenosyl-L-homocysteine + H(+)</text>
        <dbReference type="Rhea" id="RHEA:13681"/>
        <dbReference type="Rhea" id="RHEA-COMP:11369"/>
        <dbReference type="Rhea" id="RHEA-COMP:11370"/>
        <dbReference type="ChEBI" id="CHEBI:15378"/>
        <dbReference type="ChEBI" id="CHEBI:57856"/>
        <dbReference type="ChEBI" id="CHEBI:59789"/>
        <dbReference type="ChEBI" id="CHEBI:85452"/>
        <dbReference type="ChEBI" id="CHEBI:85454"/>
        <dbReference type="EC" id="2.1.1.37"/>
    </reaction>
</comment>
<dbReference type="RefSeq" id="WP_095909201.1">
    <property type="nucleotide sequence ID" value="NZ_CP022386.1"/>
</dbReference>
<feature type="active site" evidence="6">
    <location>
        <position position="73"/>
    </location>
</feature>
<dbReference type="PRINTS" id="PR00105">
    <property type="entry name" value="C5METTRFRASE"/>
</dbReference>
<evidence type="ECO:0000256" key="6">
    <source>
        <dbReference type="PROSITE-ProRule" id="PRU01016"/>
    </source>
</evidence>
<protein>
    <recommendedName>
        <fullName evidence="8">Cytosine-specific methyltransferase</fullName>
        <ecNumber evidence="8">2.1.1.37</ecNumber>
    </recommendedName>
</protein>
<dbReference type="EMBL" id="CP022386">
    <property type="protein sequence ID" value="ATA85701.1"/>
    <property type="molecule type" value="Genomic_DNA"/>
</dbReference>
<dbReference type="Gene3D" id="3.40.50.150">
    <property type="entry name" value="Vaccinia Virus protein VP39"/>
    <property type="match status" value="1"/>
</dbReference>
<evidence type="ECO:0000256" key="4">
    <source>
        <dbReference type="ARBA" id="ARBA00022747"/>
    </source>
</evidence>
<dbReference type="GO" id="GO:0032259">
    <property type="term" value="P:methylation"/>
    <property type="evidence" value="ECO:0007669"/>
    <property type="project" value="UniProtKB-KW"/>
</dbReference>
<dbReference type="InterPro" id="IPR050750">
    <property type="entry name" value="C5-MTase"/>
</dbReference>
<dbReference type="InterPro" id="IPR001525">
    <property type="entry name" value="C5_MeTfrase"/>
</dbReference>
<name>A0A250FKY7_9FLAO</name>
<dbReference type="PANTHER" id="PTHR46098">
    <property type="entry name" value="TRNA (CYTOSINE(38)-C(5))-METHYLTRANSFERASE"/>
    <property type="match status" value="1"/>
</dbReference>
<evidence type="ECO:0000313" key="9">
    <source>
        <dbReference type="EMBL" id="ATA85701.1"/>
    </source>
</evidence>
<evidence type="ECO:0000256" key="5">
    <source>
        <dbReference type="ARBA" id="ARBA00047422"/>
    </source>
</evidence>
<dbReference type="Gene3D" id="3.90.120.10">
    <property type="entry name" value="DNA Methylase, subunit A, domain 2"/>
    <property type="match status" value="1"/>
</dbReference>
<keyword evidence="2 6" id="KW-0808">Transferase</keyword>
<dbReference type="GO" id="GO:0003886">
    <property type="term" value="F:DNA (cytosine-5-)-methyltransferase activity"/>
    <property type="evidence" value="ECO:0007669"/>
    <property type="project" value="UniProtKB-EC"/>
</dbReference>
<comment type="similarity">
    <text evidence="6 7">Belongs to the class I-like SAM-binding methyltransferase superfamily. C5-methyltransferase family.</text>
</comment>
<dbReference type="InterPro" id="IPR029063">
    <property type="entry name" value="SAM-dependent_MTases_sf"/>
</dbReference>
<dbReference type="EC" id="2.1.1.37" evidence="8"/>
<proteinExistence type="inferred from homology"/>
<dbReference type="REBASE" id="217398">
    <property type="entry name" value="M.CgiH1496ORF155P"/>
</dbReference>
<reference evidence="10" key="1">
    <citation type="submission" date="2017-06" db="EMBL/GenBank/DDBJ databases">
        <title>Capnocytophaga spp. assemblies.</title>
        <authorList>
            <person name="Gulvik C.A."/>
        </authorList>
    </citation>
    <scope>NUCLEOTIDE SEQUENCE [LARGE SCALE GENOMIC DNA]</scope>
    <source>
        <strain evidence="10">H1496</strain>
    </source>
</reference>
<evidence type="ECO:0000313" key="10">
    <source>
        <dbReference type="Proteomes" id="UP000217250"/>
    </source>
</evidence>
<dbReference type="AlphaFoldDB" id="A0A250FKY7"/>
<dbReference type="GO" id="GO:0009307">
    <property type="term" value="P:DNA restriction-modification system"/>
    <property type="evidence" value="ECO:0007669"/>
    <property type="project" value="UniProtKB-KW"/>
</dbReference>
<evidence type="ECO:0000256" key="8">
    <source>
        <dbReference type="RuleBase" id="RU000417"/>
    </source>
</evidence>
<gene>
    <name evidence="9" type="ORF">CGC50_00155</name>
</gene>
<dbReference type="OrthoDB" id="32195at2"/>
<sequence>MKIIDLFSGIGGFALGFQRAGYQFTEHYFSEIDKHAIANYKYNFPHAKNLGDITTLHGGDFTDIDIITFGSPCVDFSLAGKRAGLAGAKSSLIKKAIALIAQLRPSIFIWENVKGAFSSNARADFWAILQALANIGGYTIEWQLLNTSWVLPQNRERIYLVGHLTGRSVPGVFPIGKNDKLLDRKAREKGWRGRNFKTSLARTITARYSKMGSNDTYIVPKVAATLTGGGHSGGLHSDMTVIQINPSTESNGRQPYQQNRVFDVRGISPALTRHNSAFIIKQRSRGKNKGADLTICPTISSNAFQENNLLNGVRRLTEIECERLQGFPDNWTQYGDYNGKIRRISKTQRYKLIGNAVTVDIVTMIAKRLKFIEQWKKKIEVFTFKEAIK</sequence>
<accession>A0A250FKY7</accession>
<dbReference type="PANTHER" id="PTHR46098:SF1">
    <property type="entry name" value="TRNA (CYTOSINE(38)-C(5))-METHYLTRANSFERASE"/>
    <property type="match status" value="1"/>
</dbReference>
<dbReference type="Proteomes" id="UP000217250">
    <property type="component" value="Chromosome"/>
</dbReference>
<dbReference type="InterPro" id="IPR018117">
    <property type="entry name" value="C5_DNA_meth_AS"/>
</dbReference>
<evidence type="ECO:0000256" key="3">
    <source>
        <dbReference type="ARBA" id="ARBA00022691"/>
    </source>
</evidence>
<dbReference type="PROSITE" id="PS00094">
    <property type="entry name" value="C5_MTASE_1"/>
    <property type="match status" value="1"/>
</dbReference>
<dbReference type="GeneID" id="84806978"/>
<dbReference type="Pfam" id="PF00145">
    <property type="entry name" value="DNA_methylase"/>
    <property type="match status" value="1"/>
</dbReference>
<dbReference type="NCBIfam" id="TIGR00675">
    <property type="entry name" value="dcm"/>
    <property type="match status" value="1"/>
</dbReference>